<sequence>MRLLRALAGAVLPFLAVASSTGSGSTSDAAQSETSSSSTTVYYWPLDAASPSVLAKVSYDPKTLGYQIDEYNSPVLALSSSSSSENTPGEQKQQEQLVRIGLYDPATHAWTGTVTQLASFAEEYHKSLALSVDARGEVWHVGFRAWKQGPGTGAGTGTGNAQNSQGNGQKGGQGKNQGNGQKQQGQGEESKGGENKGEIKVELVKPNKGAEPHLNKPIVLNPDGKMPQKEPEKTILQKYWWVFAAITLLLMAGGGDK</sequence>
<feature type="chain" id="PRO_5007858421" evidence="2">
    <location>
        <begin position="19"/>
        <end position="257"/>
    </location>
</feature>
<feature type="signal peptide" evidence="2">
    <location>
        <begin position="1"/>
        <end position="18"/>
    </location>
</feature>
<dbReference type="InParanoid" id="A0A165GX28"/>
<evidence type="ECO:0000313" key="4">
    <source>
        <dbReference type="Proteomes" id="UP000076632"/>
    </source>
</evidence>
<dbReference type="STRING" id="1328760.A0A165GX28"/>
<evidence type="ECO:0000313" key="3">
    <source>
        <dbReference type="EMBL" id="KZF22710.1"/>
    </source>
</evidence>
<dbReference type="OrthoDB" id="1894652at2759"/>
<evidence type="ECO:0000256" key="2">
    <source>
        <dbReference type="SAM" id="SignalP"/>
    </source>
</evidence>
<dbReference type="GeneID" id="28899427"/>
<dbReference type="AlphaFoldDB" id="A0A165GX28"/>
<protein>
    <submittedName>
        <fullName evidence="3">Uncharacterized protein</fullName>
    </submittedName>
</protein>
<feature type="region of interest" description="Disordered" evidence="1">
    <location>
        <begin position="148"/>
        <end position="229"/>
    </location>
</feature>
<feature type="compositionally biased region" description="Gly residues" evidence="1">
    <location>
        <begin position="168"/>
        <end position="177"/>
    </location>
</feature>
<feature type="compositionally biased region" description="Basic and acidic residues" evidence="1">
    <location>
        <begin position="188"/>
        <end position="214"/>
    </location>
</feature>
<organism evidence="3 4">
    <name type="scientific">Xylona heveae (strain CBS 132557 / TC161)</name>
    <dbReference type="NCBI Taxonomy" id="1328760"/>
    <lineage>
        <taxon>Eukaryota</taxon>
        <taxon>Fungi</taxon>
        <taxon>Dikarya</taxon>
        <taxon>Ascomycota</taxon>
        <taxon>Pezizomycotina</taxon>
        <taxon>Xylonomycetes</taxon>
        <taxon>Xylonales</taxon>
        <taxon>Xylonaceae</taxon>
        <taxon>Xylona</taxon>
    </lineage>
</organism>
<dbReference type="PANTHER" id="PTHR39219">
    <property type="entry name" value="ER MEMBRANE PROTEIN COMPLEX SUBUNIT 10"/>
    <property type="match status" value="1"/>
</dbReference>
<dbReference type="PANTHER" id="PTHR39219:SF1">
    <property type="entry name" value="ER MEMBRANE PROTEIN COMPLEX SUBUNIT 10"/>
    <property type="match status" value="1"/>
</dbReference>
<keyword evidence="2" id="KW-0732">Signal</keyword>
<gene>
    <name evidence="3" type="ORF">L228DRAFT_260855</name>
</gene>
<dbReference type="OMA" id="ADIFYWP"/>
<reference evidence="3 4" key="1">
    <citation type="journal article" date="2016" name="Fungal Biol.">
        <title>The genome of Xylona heveae provides a window into fungal endophytism.</title>
        <authorList>
            <person name="Gazis R."/>
            <person name="Kuo A."/>
            <person name="Riley R."/>
            <person name="LaButti K."/>
            <person name="Lipzen A."/>
            <person name="Lin J."/>
            <person name="Amirebrahimi M."/>
            <person name="Hesse C.N."/>
            <person name="Spatafora J.W."/>
            <person name="Henrissat B."/>
            <person name="Hainaut M."/>
            <person name="Grigoriev I.V."/>
            <person name="Hibbett D.S."/>
        </authorList>
    </citation>
    <scope>NUCLEOTIDE SEQUENCE [LARGE SCALE GENOMIC DNA]</scope>
    <source>
        <strain evidence="3 4">TC161</strain>
    </source>
</reference>
<dbReference type="EMBL" id="KV407458">
    <property type="protein sequence ID" value="KZF22710.1"/>
    <property type="molecule type" value="Genomic_DNA"/>
</dbReference>
<feature type="compositionally biased region" description="Low complexity" evidence="1">
    <location>
        <begin position="178"/>
        <end position="187"/>
    </location>
</feature>
<keyword evidence="4" id="KW-1185">Reference proteome</keyword>
<name>A0A165GX28_XYLHT</name>
<dbReference type="RefSeq" id="XP_018188265.1">
    <property type="nucleotide sequence ID" value="XM_018334290.1"/>
</dbReference>
<proteinExistence type="predicted"/>
<accession>A0A165GX28</accession>
<evidence type="ECO:0000256" key="1">
    <source>
        <dbReference type="SAM" id="MobiDB-lite"/>
    </source>
</evidence>
<dbReference type="Proteomes" id="UP000076632">
    <property type="component" value="Unassembled WGS sequence"/>
</dbReference>